<comment type="pathway">
    <text evidence="1">Cofactor biosynthesis; ubiquinone biosynthesis.</text>
</comment>
<keyword evidence="1" id="KW-0963">Cytoplasm</keyword>
<comment type="function">
    <text evidence="1">Required for ubiquinone (coenzyme Q) biosynthesis. Binds hydrophobic ubiquinone biosynthetic intermediates via its SCP2 domain and is essential for the stability of the Ubi complex. May constitute a docking platform where Ubi enzymes assemble and access their SCP2-bound polyprenyl substrates.</text>
</comment>
<dbReference type="InterPro" id="IPR036527">
    <property type="entry name" value="SCP2_sterol-bd_dom_sf"/>
</dbReference>
<keyword evidence="4" id="KW-1185">Reference proteome</keyword>
<dbReference type="SUPFAM" id="SSF55718">
    <property type="entry name" value="SCP-like"/>
    <property type="match status" value="1"/>
</dbReference>
<comment type="subcellular location">
    <subcellularLocation>
        <location evidence="1">Cytoplasm</location>
    </subcellularLocation>
</comment>
<dbReference type="GO" id="GO:0005737">
    <property type="term" value="C:cytoplasm"/>
    <property type="evidence" value="ECO:0007669"/>
    <property type="project" value="UniProtKB-SubCell"/>
</dbReference>
<dbReference type="InterPro" id="IPR038989">
    <property type="entry name" value="UbiJ"/>
</dbReference>
<reference evidence="3" key="1">
    <citation type="submission" date="2022-11" db="EMBL/GenBank/DDBJ databases">
        <title>Parathalassolutuus dongxingensis gen. nov., sp. nov., a novel member of family Oceanospirillaceae isolated from a coastal shrimp pond in Guangxi, China.</title>
        <authorList>
            <person name="Chen H."/>
        </authorList>
    </citation>
    <scope>NUCLEOTIDE SEQUENCE</scope>
    <source>
        <strain evidence="3">G-43</strain>
    </source>
</reference>
<dbReference type="PANTHER" id="PTHR38693:SF1">
    <property type="entry name" value="UBIQUINONE BIOSYNTHESIS ACCESSORY FACTOR UBIJ"/>
    <property type="match status" value="1"/>
</dbReference>
<dbReference type="InterPro" id="IPR003033">
    <property type="entry name" value="SCP2_sterol-bd_dom"/>
</dbReference>
<keyword evidence="1" id="KW-0831">Ubiquinone biosynthesis</keyword>
<dbReference type="HAMAP" id="MF_02215">
    <property type="entry name" value="UbiJ"/>
    <property type="match status" value="1"/>
</dbReference>
<evidence type="ECO:0000313" key="3">
    <source>
        <dbReference type="EMBL" id="MCY0965008.1"/>
    </source>
</evidence>
<comment type="caution">
    <text evidence="3">The sequence shown here is derived from an EMBL/GenBank/DDBJ whole genome shotgun (WGS) entry which is preliminary data.</text>
</comment>
<name>A0A9X3ELV0_9GAMM</name>
<dbReference type="GO" id="GO:0006744">
    <property type="term" value="P:ubiquinone biosynthetic process"/>
    <property type="evidence" value="ECO:0007669"/>
    <property type="project" value="UniProtKB-UniRule"/>
</dbReference>
<sequence>MLESLFSRLPLLGQALCLPWELAINQALRHDPATLQALRPLAGRLVCLSVPGLTRLYVRILPEGISLSVNGQQEQDEAIDLLLIGSLADFAALASASDKTTAMMSGPLLLDGDTDLAARLSRIASHLDVDWEAMLQPFTGAVLAHQIGESVRGLVSRGRETAATLHSASRDYMRDEAGLVTPSVLLEQFAAGVDDLRLATDRLEARIQQLELARNPSAGE</sequence>
<organism evidence="3 4">
    <name type="scientific">Parathalassolituus penaei</name>
    <dbReference type="NCBI Taxonomy" id="2997323"/>
    <lineage>
        <taxon>Bacteria</taxon>
        <taxon>Pseudomonadati</taxon>
        <taxon>Pseudomonadota</taxon>
        <taxon>Gammaproteobacteria</taxon>
        <taxon>Oceanospirillales</taxon>
        <taxon>Oceanospirillaceae</taxon>
        <taxon>Parathalassolituus</taxon>
    </lineage>
</organism>
<dbReference type="Proteomes" id="UP001150830">
    <property type="component" value="Unassembled WGS sequence"/>
</dbReference>
<comment type="similarity">
    <text evidence="1">Belongs to the UbiJ family.</text>
</comment>
<dbReference type="PANTHER" id="PTHR38693">
    <property type="entry name" value="UBIQUINONE BIOSYNTHESIS PROTEIN UBIJ"/>
    <property type="match status" value="1"/>
</dbReference>
<evidence type="ECO:0000313" key="4">
    <source>
        <dbReference type="Proteomes" id="UP001150830"/>
    </source>
</evidence>
<proteinExistence type="inferred from homology"/>
<dbReference type="AlphaFoldDB" id="A0A9X3ELV0"/>
<evidence type="ECO:0000256" key="1">
    <source>
        <dbReference type="HAMAP-Rule" id="MF_02215"/>
    </source>
</evidence>
<dbReference type="EMBL" id="JAPNOA010000020">
    <property type="protein sequence ID" value="MCY0965008.1"/>
    <property type="molecule type" value="Genomic_DNA"/>
</dbReference>
<feature type="domain" description="SCP2" evidence="2">
    <location>
        <begin position="24"/>
        <end position="124"/>
    </location>
</feature>
<accession>A0A9X3ELV0</accession>
<dbReference type="Pfam" id="PF02036">
    <property type="entry name" value="SCP2"/>
    <property type="match status" value="1"/>
</dbReference>
<dbReference type="RefSeq" id="WP_283173224.1">
    <property type="nucleotide sequence ID" value="NZ_JAPNOA010000020.1"/>
</dbReference>
<protein>
    <recommendedName>
        <fullName evidence="1">Ubiquinone biosynthesis accessory factor UbiJ</fullName>
    </recommendedName>
</protein>
<evidence type="ECO:0000259" key="2">
    <source>
        <dbReference type="Pfam" id="PF02036"/>
    </source>
</evidence>
<gene>
    <name evidence="1" type="primary">ubiJ</name>
    <name evidence="3" type="ORF">OUO13_07400</name>
</gene>